<organism evidence="1 2">
    <name type="scientific">Agaricus bisporus var. burnettii</name>
    <dbReference type="NCBI Taxonomy" id="192524"/>
    <lineage>
        <taxon>Eukaryota</taxon>
        <taxon>Fungi</taxon>
        <taxon>Dikarya</taxon>
        <taxon>Basidiomycota</taxon>
        <taxon>Agaricomycotina</taxon>
        <taxon>Agaricomycetes</taxon>
        <taxon>Agaricomycetidae</taxon>
        <taxon>Agaricales</taxon>
        <taxon>Agaricineae</taxon>
        <taxon>Agaricaceae</taxon>
        <taxon>Agaricus</taxon>
    </lineage>
</organism>
<protein>
    <submittedName>
        <fullName evidence="1">Uncharacterized protein</fullName>
    </submittedName>
</protein>
<evidence type="ECO:0000313" key="1">
    <source>
        <dbReference type="EMBL" id="KAF7773235.1"/>
    </source>
</evidence>
<accession>A0A8H7F1J9</accession>
<reference evidence="1 2" key="1">
    <citation type="journal article" name="Sci. Rep.">
        <title>Telomere-to-telomere assembled and centromere annotated genomes of the two main subspecies of the button mushroom Agaricus bisporus reveal especially polymorphic chromosome ends.</title>
        <authorList>
            <person name="Sonnenberg A.S.M."/>
            <person name="Sedaghat-Telgerd N."/>
            <person name="Lavrijssen B."/>
            <person name="Ohm R.A."/>
            <person name="Hendrickx P.M."/>
            <person name="Scholtmeijer K."/>
            <person name="Baars J.J.P."/>
            <person name="van Peer A."/>
        </authorList>
    </citation>
    <scope>NUCLEOTIDE SEQUENCE [LARGE SCALE GENOMIC DNA]</scope>
    <source>
        <strain evidence="1 2">H119_p4</strain>
    </source>
</reference>
<proteinExistence type="predicted"/>
<gene>
    <name evidence="1" type="ORF">Agabi119p4_5402</name>
</gene>
<comment type="caution">
    <text evidence="1">The sequence shown here is derived from an EMBL/GenBank/DDBJ whole genome shotgun (WGS) entry which is preliminary data.</text>
</comment>
<dbReference type="EMBL" id="JABXXO010000007">
    <property type="protein sequence ID" value="KAF7773235.1"/>
    <property type="molecule type" value="Genomic_DNA"/>
</dbReference>
<name>A0A8H7F1J9_AGABI</name>
<dbReference type="Proteomes" id="UP000629468">
    <property type="component" value="Unassembled WGS sequence"/>
</dbReference>
<sequence>MDDLLTASAIDLSDANDLTFGISQLIKDHLSSECRGFTVTRSGCSSHLTVATLHTKSQYIKLASSEIS</sequence>
<evidence type="ECO:0000313" key="2">
    <source>
        <dbReference type="Proteomes" id="UP000629468"/>
    </source>
</evidence>
<dbReference type="AlphaFoldDB" id="A0A8H7F1J9"/>